<organism evidence="2 3">
    <name type="scientific">Mycena metata</name>
    <dbReference type="NCBI Taxonomy" id="1033252"/>
    <lineage>
        <taxon>Eukaryota</taxon>
        <taxon>Fungi</taxon>
        <taxon>Dikarya</taxon>
        <taxon>Basidiomycota</taxon>
        <taxon>Agaricomycotina</taxon>
        <taxon>Agaricomycetes</taxon>
        <taxon>Agaricomycetidae</taxon>
        <taxon>Agaricales</taxon>
        <taxon>Marasmiineae</taxon>
        <taxon>Mycenaceae</taxon>
        <taxon>Mycena</taxon>
    </lineage>
</organism>
<gene>
    <name evidence="2" type="ORF">B0H16DRAFT_91964</name>
</gene>
<evidence type="ECO:0000313" key="3">
    <source>
        <dbReference type="Proteomes" id="UP001215598"/>
    </source>
</evidence>
<proteinExistence type="predicted"/>
<name>A0AAD7IBL7_9AGAR</name>
<dbReference type="AlphaFoldDB" id="A0AAD7IBL7"/>
<sequence length="458" mass="52449">MRSVEVFVAPQSLQQLADRPINGEKDITQGNQVMEELKKQPARCQSCVVVDCNGRILVAYLGLRSESNTQHNPPRGLQPFRATDLLRRAKPISELYENATRKDMSSPDQYYDGLPEDMCKRQYEATQRMAAYNQPSLSRRDVRHIDGAEDDGPDPRLVRLPHHPGLVLSDYRPADEIGTRARTVLEGRSRSKVYPDDWQPPKEVGVIWERTGVYHHCHACNVEDVISPSKNMTGSGIHAGGVRQFFLSTKEVTIFIAEIFKQLFPQEYKTYAGDFESGIWIPEDRGPFLCHATVYKLQVHLRREELDVGPTISFPTGYFKGGAIIFTDLRAKFEYSAGHICFSMTHHLYHAVEKWEAIPCPPEVAQRRITPGRISTVHFMHLNTLQELKDKPRDWLVRTNGGVNSVIHQPPNPKQAARMVKRKEREADQKERRVRKETHRDEVQARQVGREAKKARIE</sequence>
<dbReference type="Gene3D" id="3.60.130.30">
    <property type="match status" value="1"/>
</dbReference>
<evidence type="ECO:0000256" key="1">
    <source>
        <dbReference type="SAM" id="MobiDB-lite"/>
    </source>
</evidence>
<feature type="region of interest" description="Disordered" evidence="1">
    <location>
        <begin position="410"/>
        <end position="458"/>
    </location>
</feature>
<feature type="compositionally biased region" description="Basic and acidic residues" evidence="1">
    <location>
        <begin position="438"/>
        <end position="458"/>
    </location>
</feature>
<accession>A0AAD7IBL7</accession>
<keyword evidence="3" id="KW-1185">Reference proteome</keyword>
<dbReference type="EMBL" id="JARKIB010000111">
    <property type="protein sequence ID" value="KAJ7738571.1"/>
    <property type="molecule type" value="Genomic_DNA"/>
</dbReference>
<dbReference type="Proteomes" id="UP001215598">
    <property type="component" value="Unassembled WGS sequence"/>
</dbReference>
<reference evidence="2" key="1">
    <citation type="submission" date="2023-03" db="EMBL/GenBank/DDBJ databases">
        <title>Massive genome expansion in bonnet fungi (Mycena s.s.) driven by repeated elements and novel gene families across ecological guilds.</title>
        <authorList>
            <consortium name="Lawrence Berkeley National Laboratory"/>
            <person name="Harder C.B."/>
            <person name="Miyauchi S."/>
            <person name="Viragh M."/>
            <person name="Kuo A."/>
            <person name="Thoen E."/>
            <person name="Andreopoulos B."/>
            <person name="Lu D."/>
            <person name="Skrede I."/>
            <person name="Drula E."/>
            <person name="Henrissat B."/>
            <person name="Morin E."/>
            <person name="Kohler A."/>
            <person name="Barry K."/>
            <person name="LaButti K."/>
            <person name="Morin E."/>
            <person name="Salamov A."/>
            <person name="Lipzen A."/>
            <person name="Mereny Z."/>
            <person name="Hegedus B."/>
            <person name="Baldrian P."/>
            <person name="Stursova M."/>
            <person name="Weitz H."/>
            <person name="Taylor A."/>
            <person name="Grigoriev I.V."/>
            <person name="Nagy L.G."/>
            <person name="Martin F."/>
            <person name="Kauserud H."/>
        </authorList>
    </citation>
    <scope>NUCLEOTIDE SEQUENCE</scope>
    <source>
        <strain evidence="2">CBHHK182m</strain>
    </source>
</reference>
<comment type="caution">
    <text evidence="2">The sequence shown here is derived from an EMBL/GenBank/DDBJ whole genome shotgun (WGS) entry which is preliminary data.</text>
</comment>
<evidence type="ECO:0000313" key="2">
    <source>
        <dbReference type="EMBL" id="KAJ7738571.1"/>
    </source>
</evidence>
<protein>
    <submittedName>
        <fullName evidence="2">Uncharacterized protein</fullName>
    </submittedName>
</protein>